<dbReference type="PRINTS" id="PR01590">
    <property type="entry name" value="HTHFIS"/>
</dbReference>
<keyword evidence="4" id="KW-0804">Transcription</keyword>
<evidence type="ECO:0000256" key="3">
    <source>
        <dbReference type="ARBA" id="ARBA00023015"/>
    </source>
</evidence>
<dbReference type="EMBL" id="FOHU01000004">
    <property type="protein sequence ID" value="SET08429.1"/>
    <property type="molecule type" value="Genomic_DNA"/>
</dbReference>
<evidence type="ECO:0000256" key="1">
    <source>
        <dbReference type="ARBA" id="ARBA00022741"/>
    </source>
</evidence>
<evidence type="ECO:0000259" key="7">
    <source>
        <dbReference type="PROSITE" id="PS50113"/>
    </source>
</evidence>
<dbReference type="Gene3D" id="3.40.50.300">
    <property type="entry name" value="P-loop containing nucleotide triphosphate hydrolases"/>
    <property type="match status" value="1"/>
</dbReference>
<feature type="domain" description="PAS" evidence="6">
    <location>
        <begin position="185"/>
        <end position="236"/>
    </location>
</feature>
<dbReference type="Pfam" id="PF02954">
    <property type="entry name" value="HTH_8"/>
    <property type="match status" value="1"/>
</dbReference>
<accession>A0A1I0BN93</accession>
<feature type="domain" description="Sigma-54 factor interaction" evidence="5">
    <location>
        <begin position="315"/>
        <end position="545"/>
    </location>
</feature>
<evidence type="ECO:0000256" key="4">
    <source>
        <dbReference type="ARBA" id="ARBA00023163"/>
    </source>
</evidence>
<dbReference type="Gene3D" id="1.10.10.60">
    <property type="entry name" value="Homeodomain-like"/>
    <property type="match status" value="1"/>
</dbReference>
<name>A0A1I0BN93_9FIRM</name>
<dbReference type="PROSITE" id="PS00676">
    <property type="entry name" value="SIGMA54_INTERACT_2"/>
    <property type="match status" value="1"/>
</dbReference>
<dbReference type="Gene3D" id="1.10.8.60">
    <property type="match status" value="1"/>
</dbReference>
<evidence type="ECO:0000256" key="2">
    <source>
        <dbReference type="ARBA" id="ARBA00022840"/>
    </source>
</evidence>
<dbReference type="CDD" id="cd00009">
    <property type="entry name" value="AAA"/>
    <property type="match status" value="1"/>
</dbReference>
<keyword evidence="1" id="KW-0547">Nucleotide-binding</keyword>
<dbReference type="Pfam" id="PF25601">
    <property type="entry name" value="AAA_lid_14"/>
    <property type="match status" value="1"/>
</dbReference>
<dbReference type="FunFam" id="3.40.50.300:FF:000006">
    <property type="entry name" value="DNA-binding transcriptional regulator NtrC"/>
    <property type="match status" value="1"/>
</dbReference>
<dbReference type="GO" id="GO:0005524">
    <property type="term" value="F:ATP binding"/>
    <property type="evidence" value="ECO:0007669"/>
    <property type="project" value="UniProtKB-KW"/>
</dbReference>
<dbReference type="SUPFAM" id="SSF46689">
    <property type="entry name" value="Homeodomain-like"/>
    <property type="match status" value="1"/>
</dbReference>
<dbReference type="RefSeq" id="WP_090441208.1">
    <property type="nucleotide sequence ID" value="NZ_FOHU01000004.1"/>
</dbReference>
<dbReference type="InterPro" id="IPR003593">
    <property type="entry name" value="AAA+_ATPase"/>
</dbReference>
<dbReference type="PROSITE" id="PS50112">
    <property type="entry name" value="PAS"/>
    <property type="match status" value="1"/>
</dbReference>
<dbReference type="PROSITE" id="PS50113">
    <property type="entry name" value="PAC"/>
    <property type="match status" value="1"/>
</dbReference>
<dbReference type="OrthoDB" id="9803970at2"/>
<dbReference type="InterPro" id="IPR009057">
    <property type="entry name" value="Homeodomain-like_sf"/>
</dbReference>
<dbReference type="InterPro" id="IPR000700">
    <property type="entry name" value="PAS-assoc_C"/>
</dbReference>
<dbReference type="GO" id="GO:0043565">
    <property type="term" value="F:sequence-specific DNA binding"/>
    <property type="evidence" value="ECO:0007669"/>
    <property type="project" value="InterPro"/>
</dbReference>
<dbReference type="Pfam" id="PF00158">
    <property type="entry name" value="Sigma54_activat"/>
    <property type="match status" value="1"/>
</dbReference>
<evidence type="ECO:0000313" key="9">
    <source>
        <dbReference type="Proteomes" id="UP000199568"/>
    </source>
</evidence>
<sequence length="625" mass="70094">MINKESMEFLKTGSMAKDRNVLPKELFERIIANNSILIENAKVFMDYLLSFMQEKNFTIILTDKNANVLEIVGGEYILQRSKKDLNFLKGAILNESLDEKSAINLAIKHKSPSQVCGDEHQEPSHKNWSCYAAPIMIEEELMGTLCLSAYTKEPNAKALGMIIASAKGIENQIKNHLKTLKIQEQMKYQSAIVENISEGFLMIDNKGVVTYLNEKGSKILGVNKVESIGRHIGDLVPFKPIILEVLSTGKGYTDREYVLENYKGEKFHLLKTANPIRDENGELIGVIDIFKEIKYVKKMVNSMLGAKASFTFDDIVGDSSKIQESIAIAKNAAQSSSNTLILGESGTGKELFAQAIHNHSSRRNGPFIAINCAAMPKELIESELFGYAAGAFTGGIKGGRPGKFELANGGTIFLDEIGDMPISVQAKLLRVLQDRKVVRVGGDNVFKVDVRIIAATNKNLQEACKANEFRWDIYYRLNVLTINVPPLRKRKEDIEVITLHLIKKINKRLEKVVTGITESALNVLKSNSWKGNVRELENILERAINVCEGNEIDIQQLPENIISEQSMIVDNNEDFFEIMSLEEMERKLIEKILIHCKGNISKASKVLSVSRNTLYNKMEKYRLTI</sequence>
<dbReference type="SUPFAM" id="SSF52540">
    <property type="entry name" value="P-loop containing nucleoside triphosphate hydrolases"/>
    <property type="match status" value="1"/>
</dbReference>
<evidence type="ECO:0000313" key="8">
    <source>
        <dbReference type="EMBL" id="SET08429.1"/>
    </source>
</evidence>
<dbReference type="Pfam" id="PF00989">
    <property type="entry name" value="PAS"/>
    <property type="match status" value="1"/>
</dbReference>
<proteinExistence type="predicted"/>
<keyword evidence="9" id="KW-1185">Reference proteome</keyword>
<dbReference type="STRING" id="426128.SAMN05660297_01348"/>
<evidence type="ECO:0000259" key="6">
    <source>
        <dbReference type="PROSITE" id="PS50112"/>
    </source>
</evidence>
<dbReference type="PROSITE" id="PS50045">
    <property type="entry name" value="SIGMA54_INTERACT_4"/>
    <property type="match status" value="1"/>
</dbReference>
<dbReference type="InterPro" id="IPR013767">
    <property type="entry name" value="PAS_fold"/>
</dbReference>
<dbReference type="InterPro" id="IPR035965">
    <property type="entry name" value="PAS-like_dom_sf"/>
</dbReference>
<dbReference type="PANTHER" id="PTHR32071">
    <property type="entry name" value="TRANSCRIPTIONAL REGULATORY PROTEIN"/>
    <property type="match status" value="1"/>
</dbReference>
<dbReference type="InterPro" id="IPR002078">
    <property type="entry name" value="Sigma_54_int"/>
</dbReference>
<gene>
    <name evidence="8" type="ORF">SAMN05660297_01348</name>
</gene>
<dbReference type="InterPro" id="IPR027417">
    <property type="entry name" value="P-loop_NTPase"/>
</dbReference>
<reference evidence="8 9" key="1">
    <citation type="submission" date="2016-10" db="EMBL/GenBank/DDBJ databases">
        <authorList>
            <person name="de Groot N.N."/>
        </authorList>
    </citation>
    <scope>NUCLEOTIDE SEQUENCE [LARGE SCALE GENOMIC DNA]</scope>
    <source>
        <strain evidence="8 9">DSM 18979</strain>
    </source>
</reference>
<dbReference type="NCBIfam" id="TIGR00229">
    <property type="entry name" value="sensory_box"/>
    <property type="match status" value="1"/>
</dbReference>
<organism evidence="8 9">
    <name type="scientific">Natronincola peptidivorans</name>
    <dbReference type="NCBI Taxonomy" id="426128"/>
    <lineage>
        <taxon>Bacteria</taxon>
        <taxon>Bacillati</taxon>
        <taxon>Bacillota</taxon>
        <taxon>Clostridia</taxon>
        <taxon>Peptostreptococcales</taxon>
        <taxon>Natronincolaceae</taxon>
        <taxon>Natronincola</taxon>
    </lineage>
</organism>
<dbReference type="CDD" id="cd00130">
    <property type="entry name" value="PAS"/>
    <property type="match status" value="1"/>
</dbReference>
<dbReference type="InterPro" id="IPR002197">
    <property type="entry name" value="HTH_Fis"/>
</dbReference>
<dbReference type="Gene3D" id="3.30.450.40">
    <property type="match status" value="1"/>
</dbReference>
<dbReference type="PANTHER" id="PTHR32071:SF57">
    <property type="entry name" value="C4-DICARBOXYLATE TRANSPORT TRANSCRIPTIONAL REGULATORY PROTEIN DCTD"/>
    <property type="match status" value="1"/>
</dbReference>
<dbReference type="Proteomes" id="UP000199568">
    <property type="component" value="Unassembled WGS sequence"/>
</dbReference>
<keyword evidence="2" id="KW-0067">ATP-binding</keyword>
<evidence type="ECO:0000259" key="5">
    <source>
        <dbReference type="PROSITE" id="PS50045"/>
    </source>
</evidence>
<dbReference type="AlphaFoldDB" id="A0A1I0BN93"/>
<dbReference type="SMART" id="SM00382">
    <property type="entry name" value="AAA"/>
    <property type="match status" value="1"/>
</dbReference>
<dbReference type="InterPro" id="IPR029016">
    <property type="entry name" value="GAF-like_dom_sf"/>
</dbReference>
<dbReference type="GO" id="GO:0006355">
    <property type="term" value="P:regulation of DNA-templated transcription"/>
    <property type="evidence" value="ECO:0007669"/>
    <property type="project" value="InterPro"/>
</dbReference>
<protein>
    <submittedName>
        <fullName evidence="8">PAS domain S-box-containing protein</fullName>
    </submittedName>
</protein>
<dbReference type="SUPFAM" id="SSF55785">
    <property type="entry name" value="PYP-like sensor domain (PAS domain)"/>
    <property type="match status" value="1"/>
</dbReference>
<feature type="domain" description="PAC" evidence="7">
    <location>
        <begin position="253"/>
        <end position="305"/>
    </location>
</feature>
<dbReference type="InterPro" id="IPR058031">
    <property type="entry name" value="AAA_lid_NorR"/>
</dbReference>
<dbReference type="Gene3D" id="3.30.450.20">
    <property type="entry name" value="PAS domain"/>
    <property type="match status" value="1"/>
</dbReference>
<keyword evidence="3" id="KW-0805">Transcription regulation</keyword>
<dbReference type="InterPro" id="IPR000014">
    <property type="entry name" value="PAS"/>
</dbReference>
<dbReference type="InterPro" id="IPR025943">
    <property type="entry name" value="Sigma_54_int_dom_ATP-bd_2"/>
</dbReference>
<dbReference type="SMART" id="SM00091">
    <property type="entry name" value="PAS"/>
    <property type="match status" value="1"/>
</dbReference>